<dbReference type="EMBL" id="FN653356">
    <property type="protein sequence ID" value="CBY14825.1"/>
    <property type="molecule type" value="Genomic_DNA"/>
</dbReference>
<feature type="compositionally biased region" description="Low complexity" evidence="1">
    <location>
        <begin position="49"/>
        <end position="59"/>
    </location>
</feature>
<proteinExistence type="predicted"/>
<name>E4XYW3_OIKDI</name>
<dbReference type="Proteomes" id="UP000001307">
    <property type="component" value="Unassembled WGS sequence"/>
</dbReference>
<evidence type="ECO:0000313" key="2">
    <source>
        <dbReference type="EMBL" id="CBY14825.1"/>
    </source>
</evidence>
<feature type="region of interest" description="Disordered" evidence="1">
    <location>
        <begin position="1"/>
        <end position="59"/>
    </location>
</feature>
<evidence type="ECO:0000313" key="3">
    <source>
        <dbReference type="Proteomes" id="UP000001307"/>
    </source>
</evidence>
<accession>E4XYW3</accession>
<dbReference type="AlphaFoldDB" id="E4XYW3"/>
<reference evidence="2 3" key="1">
    <citation type="journal article" date="2010" name="Science">
        <title>Plasticity of animal genome architecture unmasked by rapid evolution of a pelagic tunicate.</title>
        <authorList>
            <person name="Denoeud F."/>
            <person name="Henriet S."/>
            <person name="Mungpakdee S."/>
            <person name="Aury J.M."/>
            <person name="Da Silva C."/>
            <person name="Brinkmann H."/>
            <person name="Mikhaleva J."/>
            <person name="Olsen L.C."/>
            <person name="Jubin C."/>
            <person name="Canestro C."/>
            <person name="Bouquet J.M."/>
            <person name="Danks G."/>
            <person name="Poulain J."/>
            <person name="Campsteijn C."/>
            <person name="Adamski M."/>
            <person name="Cross I."/>
            <person name="Yadetie F."/>
            <person name="Muffato M."/>
            <person name="Louis A."/>
            <person name="Butcher S."/>
            <person name="Tsagkogeorga G."/>
            <person name="Konrad A."/>
            <person name="Singh S."/>
            <person name="Jensen M.F."/>
            <person name="Cong E.H."/>
            <person name="Eikeseth-Otteraa H."/>
            <person name="Noel B."/>
            <person name="Anthouard V."/>
            <person name="Porcel B.M."/>
            <person name="Kachouri-Lafond R."/>
            <person name="Nishino A."/>
            <person name="Ugolini M."/>
            <person name="Chourrout P."/>
            <person name="Nishida H."/>
            <person name="Aasland R."/>
            <person name="Huzurbazar S."/>
            <person name="Westhof E."/>
            <person name="Delsuc F."/>
            <person name="Lehrach H."/>
            <person name="Reinhardt R."/>
            <person name="Weissenbach J."/>
            <person name="Roy S.W."/>
            <person name="Artiguenave F."/>
            <person name="Postlethwait J.H."/>
            <person name="Manak J.R."/>
            <person name="Thompson E.M."/>
            <person name="Jaillon O."/>
            <person name="Du Pasquier L."/>
            <person name="Boudinot P."/>
            <person name="Liberles D.A."/>
            <person name="Volff J.N."/>
            <person name="Philippe H."/>
            <person name="Lenhard B."/>
            <person name="Roest Crollius H."/>
            <person name="Wincker P."/>
            <person name="Chourrout D."/>
        </authorList>
    </citation>
    <scope>NUCLEOTIDE SEQUENCE [LARGE SCALE GENOMIC DNA]</scope>
</reference>
<gene>
    <name evidence="2" type="ORF">GSOID_T00009908001</name>
</gene>
<feature type="compositionally biased region" description="Low complexity" evidence="1">
    <location>
        <begin position="26"/>
        <end position="42"/>
    </location>
</feature>
<keyword evidence="3" id="KW-1185">Reference proteome</keyword>
<evidence type="ECO:0000256" key="1">
    <source>
        <dbReference type="SAM" id="MobiDB-lite"/>
    </source>
</evidence>
<protein>
    <submittedName>
        <fullName evidence="2">Uncharacterized protein</fullName>
    </submittedName>
</protein>
<organism evidence="2 3">
    <name type="scientific">Oikopleura dioica</name>
    <name type="common">Tunicate</name>
    <dbReference type="NCBI Taxonomy" id="34765"/>
    <lineage>
        <taxon>Eukaryota</taxon>
        <taxon>Metazoa</taxon>
        <taxon>Chordata</taxon>
        <taxon>Tunicata</taxon>
        <taxon>Appendicularia</taxon>
        <taxon>Copelata</taxon>
        <taxon>Oikopleuridae</taxon>
        <taxon>Oikopleura</taxon>
    </lineage>
</organism>
<sequence length="59" mass="6592">MFSDIGSLLNLDNPINKKRTSTAIKQQGQNQQQEAQRGQQSGQQGGQPGHQHNQQQQNH</sequence>
<dbReference type="InParanoid" id="E4XYW3"/>